<evidence type="ECO:0000313" key="3">
    <source>
        <dbReference type="Proteomes" id="UP000254968"/>
    </source>
</evidence>
<keyword evidence="3" id="KW-1185">Reference proteome</keyword>
<evidence type="ECO:0008006" key="4">
    <source>
        <dbReference type="Google" id="ProtNLM"/>
    </source>
</evidence>
<name>A0A378I1D8_9GAMM</name>
<keyword evidence="1" id="KW-0732">Signal</keyword>
<dbReference type="Gene3D" id="1.20.120.1490">
    <property type="match status" value="1"/>
</dbReference>
<dbReference type="RefSeq" id="WP_115302289.1">
    <property type="nucleotide sequence ID" value="NZ_CAAAHO010000001.1"/>
</dbReference>
<reference evidence="2 3" key="1">
    <citation type="submission" date="2018-06" db="EMBL/GenBank/DDBJ databases">
        <authorList>
            <consortium name="Pathogen Informatics"/>
            <person name="Doyle S."/>
        </authorList>
    </citation>
    <scope>NUCLEOTIDE SEQUENCE [LARGE SCALE GENOMIC DNA]</scope>
    <source>
        <strain evidence="2 3">NCTC13315</strain>
    </source>
</reference>
<evidence type="ECO:0000256" key="1">
    <source>
        <dbReference type="SAM" id="SignalP"/>
    </source>
</evidence>
<organism evidence="2 3">
    <name type="scientific">Legionella beliardensis</name>
    <dbReference type="NCBI Taxonomy" id="91822"/>
    <lineage>
        <taxon>Bacteria</taxon>
        <taxon>Pseudomonadati</taxon>
        <taxon>Pseudomonadota</taxon>
        <taxon>Gammaproteobacteria</taxon>
        <taxon>Legionellales</taxon>
        <taxon>Legionellaceae</taxon>
        <taxon>Legionella</taxon>
    </lineage>
</organism>
<dbReference type="AlphaFoldDB" id="A0A378I1D8"/>
<feature type="signal peptide" evidence="1">
    <location>
        <begin position="1"/>
        <end position="24"/>
    </location>
</feature>
<feature type="chain" id="PRO_5017085627" description="Zinc resistance-associated protein" evidence="1">
    <location>
        <begin position="25"/>
        <end position="138"/>
    </location>
</feature>
<evidence type="ECO:0000313" key="2">
    <source>
        <dbReference type="EMBL" id="STX28551.1"/>
    </source>
</evidence>
<accession>A0A378I1D8</accession>
<dbReference type="Proteomes" id="UP000254968">
    <property type="component" value="Unassembled WGS sequence"/>
</dbReference>
<proteinExistence type="predicted"/>
<sequence length="138" mass="15461">MRIKNYLLIGTLALSLSGAGLASAHPLAAQEGNNHRNYHCHKGPHALRLIPKERQEEFKAFKKALHQQMLPLIKEKRALNMQLTGLLATPGVQWEHISKLVDKINTNHANITTLVAKNKLEAVQKFGIVLPSRPAFHR</sequence>
<gene>
    <name evidence="2" type="ORF">NCTC13315_01081</name>
</gene>
<protein>
    <recommendedName>
        <fullName evidence="4">Zinc resistance-associated protein</fullName>
    </recommendedName>
</protein>
<dbReference type="EMBL" id="UGNV01000001">
    <property type="protein sequence ID" value="STX28551.1"/>
    <property type="molecule type" value="Genomic_DNA"/>
</dbReference>
<dbReference type="OrthoDB" id="5651290at2"/>